<proteinExistence type="predicted"/>
<name>A0A1Q2HY51_9CORY</name>
<accession>A0A1Q2HY51</accession>
<dbReference type="AlphaFoldDB" id="A0A1Q2HY51"/>
<dbReference type="KEGG" id="cgv:CGLAU_09100"/>
<dbReference type="Proteomes" id="UP000217209">
    <property type="component" value="Chromosome"/>
</dbReference>
<keyword evidence="2" id="KW-1185">Reference proteome</keyword>
<dbReference type="EMBL" id="CP019688">
    <property type="protein sequence ID" value="AQQ15772.1"/>
    <property type="molecule type" value="Genomic_DNA"/>
</dbReference>
<reference evidence="1 2" key="1">
    <citation type="submission" date="2016-12" db="EMBL/GenBank/DDBJ databases">
        <authorList>
            <person name="Song W.-J."/>
            <person name="Kurnit D.M."/>
        </authorList>
    </citation>
    <scope>NUCLEOTIDE SEQUENCE [LARGE SCALE GENOMIC DNA]</scope>
    <source>
        <strain evidence="1 2">DSM 30827</strain>
    </source>
</reference>
<sequence>MSALAMGFNELSINSQLLQLGSNRAGAPDIG</sequence>
<evidence type="ECO:0000313" key="2">
    <source>
        <dbReference type="Proteomes" id="UP000217209"/>
    </source>
</evidence>
<evidence type="ECO:0000313" key="1">
    <source>
        <dbReference type="EMBL" id="AQQ15772.1"/>
    </source>
</evidence>
<protein>
    <submittedName>
        <fullName evidence="1">Uncharacterized protein</fullName>
    </submittedName>
</protein>
<gene>
    <name evidence="1" type="ORF">CGLAU_09100</name>
</gene>
<organism evidence="1 2">
    <name type="scientific">Corynebacterium glaucum</name>
    <dbReference type="NCBI Taxonomy" id="187491"/>
    <lineage>
        <taxon>Bacteria</taxon>
        <taxon>Bacillati</taxon>
        <taxon>Actinomycetota</taxon>
        <taxon>Actinomycetes</taxon>
        <taxon>Mycobacteriales</taxon>
        <taxon>Corynebacteriaceae</taxon>
        <taxon>Corynebacterium</taxon>
    </lineage>
</organism>